<dbReference type="STRING" id="671065.MetMK1DRAFT_00002040"/>
<reference evidence="5 6" key="1">
    <citation type="submission" date="2012-01" db="EMBL/GenBank/DDBJ databases">
        <title>Improved High-Quality Draft sequence of Metallosphaera yellowstonensis MK1.</title>
        <authorList>
            <consortium name="US DOE Joint Genome Institute"/>
            <person name="Lucas S."/>
            <person name="Han J."/>
            <person name="Cheng J.-F."/>
            <person name="Goodwin L."/>
            <person name="Pitluck S."/>
            <person name="Peters L."/>
            <person name="Teshima H."/>
            <person name="Detter J.C."/>
            <person name="Han C."/>
            <person name="Tapia R."/>
            <person name="Land M."/>
            <person name="Hauser L."/>
            <person name="Kyrpides N."/>
            <person name="Kozubal M."/>
            <person name="Macur R.E."/>
            <person name="Jay Z."/>
            <person name="Inskeep W."/>
            <person name="Woyke T."/>
        </authorList>
    </citation>
    <scope>NUCLEOTIDE SEQUENCE [LARGE SCALE GENOMIC DNA]</scope>
    <source>
        <strain evidence="5 6">MK1</strain>
    </source>
</reference>
<dbReference type="GO" id="GO:0016491">
    <property type="term" value="F:oxidoreductase activity"/>
    <property type="evidence" value="ECO:0007669"/>
    <property type="project" value="UniProtKB-KW"/>
</dbReference>
<keyword evidence="3" id="KW-0560">Oxidoreductase</keyword>
<keyword evidence="6" id="KW-1185">Reference proteome</keyword>
<dbReference type="NCBIfam" id="TIGR02734">
    <property type="entry name" value="crtI_fam"/>
    <property type="match status" value="1"/>
</dbReference>
<dbReference type="PRINTS" id="PR00419">
    <property type="entry name" value="ADXRDTASE"/>
</dbReference>
<dbReference type="GO" id="GO:0016117">
    <property type="term" value="P:carotenoid biosynthetic process"/>
    <property type="evidence" value="ECO:0007669"/>
    <property type="project" value="UniProtKB-KW"/>
</dbReference>
<feature type="domain" description="Amine oxidase" evidence="4">
    <location>
        <begin position="10"/>
        <end position="453"/>
    </location>
</feature>
<dbReference type="InterPro" id="IPR014105">
    <property type="entry name" value="Carotenoid/retinoid_OxRdtase"/>
</dbReference>
<dbReference type="SUPFAM" id="SSF51905">
    <property type="entry name" value="FAD/NAD(P)-binding domain"/>
    <property type="match status" value="1"/>
</dbReference>
<organism evidence="5 6">
    <name type="scientific">Metallosphaera yellowstonensis MK1</name>
    <dbReference type="NCBI Taxonomy" id="671065"/>
    <lineage>
        <taxon>Archaea</taxon>
        <taxon>Thermoproteota</taxon>
        <taxon>Thermoprotei</taxon>
        <taxon>Sulfolobales</taxon>
        <taxon>Sulfolobaceae</taxon>
        <taxon>Metallosphaera</taxon>
    </lineage>
</organism>
<evidence type="ECO:0000259" key="4">
    <source>
        <dbReference type="Pfam" id="PF01593"/>
    </source>
</evidence>
<dbReference type="EMBL" id="JH597761">
    <property type="protein sequence ID" value="EHP69702.1"/>
    <property type="molecule type" value="Genomic_DNA"/>
</dbReference>
<evidence type="ECO:0000313" key="6">
    <source>
        <dbReference type="Proteomes" id="UP000003980"/>
    </source>
</evidence>
<dbReference type="PANTHER" id="PTHR43734:SF1">
    <property type="entry name" value="PHYTOENE DESATURASE"/>
    <property type="match status" value="1"/>
</dbReference>
<dbReference type="InterPro" id="IPR002937">
    <property type="entry name" value="Amino_oxidase"/>
</dbReference>
<dbReference type="PANTHER" id="PTHR43734">
    <property type="entry name" value="PHYTOENE DESATURASE"/>
    <property type="match status" value="1"/>
</dbReference>
<dbReference type="Proteomes" id="UP000003980">
    <property type="component" value="Unassembled WGS sequence"/>
</dbReference>
<keyword evidence="2" id="KW-0125">Carotenoid biosynthesis</keyword>
<comment type="pathway">
    <text evidence="1">Carotenoid biosynthesis.</text>
</comment>
<dbReference type="Gene3D" id="3.50.50.60">
    <property type="entry name" value="FAD/NAD(P)-binding domain"/>
    <property type="match status" value="2"/>
</dbReference>
<protein>
    <submittedName>
        <fullName evidence="5">Phytoene desaturase</fullName>
    </submittedName>
</protein>
<dbReference type="eggNOG" id="arCOG01521">
    <property type="taxonomic scope" value="Archaea"/>
</dbReference>
<dbReference type="HOGENOM" id="CLU_019722_2_1_2"/>
<name>H2C3V9_9CREN</name>
<accession>H2C3V9</accession>
<gene>
    <name evidence="5" type="ORF">MetMK1DRAFT_00002040</name>
</gene>
<dbReference type="OrthoDB" id="40741at2157"/>
<evidence type="ECO:0000256" key="1">
    <source>
        <dbReference type="ARBA" id="ARBA00004829"/>
    </source>
</evidence>
<dbReference type="InterPro" id="IPR036188">
    <property type="entry name" value="FAD/NAD-bd_sf"/>
</dbReference>
<sequence length="460" mass="52056">MKITIIGSGIGGLSLALYLSNRGIEVTVLEKLPEPGGRARTLRLGEYTFDMGPSWYLMPEVFQEFYKRVGESPPELMEVDPMFTLYSGELGSRGEGRDFRHGELNQLKEYLDDVGEIYRLSLEKFLFRELKVLDLMDPAILRNLNRFPLLSTLDQFNRKYFRDDFTLKALGFSSVFLGGTPFNTPALYSMVNYAIYGGGVYYPKGGFGQMVESLHRACLKRGVEFHFNTEVDGIDVKDGKVRAVRSGGKRWEGDVFVFNADYRFADSLLPYEYQLGEGYWSRRKLAPSGLLLYLGVEGEVNLGHHTIVVKGDWTRHFRALERSYLPELDHTSYYVSYRGATERGLRDLVVLVPMTPGVGVEPKVYYDALLRDLEVKSGSKIQVKVSKFYGPGDFQRDYNAFKGTAFGLAHTLDQTGPFRPPLKHRRIENLYFVGQYTQPGIGVPMVTLSAMIVGDKILSS</sequence>
<evidence type="ECO:0000256" key="3">
    <source>
        <dbReference type="ARBA" id="ARBA00023002"/>
    </source>
</evidence>
<dbReference type="Pfam" id="PF01593">
    <property type="entry name" value="Amino_oxidase"/>
    <property type="match status" value="1"/>
</dbReference>
<evidence type="ECO:0000256" key="2">
    <source>
        <dbReference type="ARBA" id="ARBA00022746"/>
    </source>
</evidence>
<dbReference type="RefSeq" id="WP_009069734.1">
    <property type="nucleotide sequence ID" value="NZ_JH597761.1"/>
</dbReference>
<dbReference type="AlphaFoldDB" id="H2C3V9"/>
<evidence type="ECO:0000313" key="5">
    <source>
        <dbReference type="EMBL" id="EHP69702.1"/>
    </source>
</evidence>
<proteinExistence type="predicted"/>